<dbReference type="Proteomes" id="UP000320333">
    <property type="component" value="Unassembled WGS sequence"/>
</dbReference>
<keyword evidence="4 5" id="KW-0408">Iron</keyword>
<dbReference type="InterPro" id="IPR001128">
    <property type="entry name" value="Cyt_P450"/>
</dbReference>
<feature type="binding site" description="axial binding residue" evidence="5">
    <location>
        <position position="430"/>
    </location>
    <ligand>
        <name>heme</name>
        <dbReference type="ChEBI" id="CHEBI:30413"/>
    </ligand>
    <ligandPart>
        <name>Fe</name>
        <dbReference type="ChEBI" id="CHEBI:18248"/>
    </ligandPart>
</feature>
<dbReference type="GO" id="GO:0006629">
    <property type="term" value="P:lipid metabolic process"/>
    <property type="evidence" value="ECO:0007669"/>
    <property type="project" value="UniProtKB-ARBA"/>
</dbReference>
<dbReference type="PRINTS" id="PR00463">
    <property type="entry name" value="EP450I"/>
</dbReference>
<dbReference type="AlphaFoldDB" id="A0A507FB75"/>
<dbReference type="InterPro" id="IPR002401">
    <property type="entry name" value="Cyt_P450_E_grp-I"/>
</dbReference>
<dbReference type="STRING" id="246404.A0A507FB75"/>
<dbReference type="SUPFAM" id="SSF48264">
    <property type="entry name" value="Cytochrome P450"/>
    <property type="match status" value="1"/>
</dbReference>
<proteinExistence type="inferred from homology"/>
<keyword evidence="5" id="KW-0349">Heme</keyword>
<name>A0A507FB75_9FUNG</name>
<dbReference type="InterPro" id="IPR017972">
    <property type="entry name" value="Cyt_P450_CS"/>
</dbReference>
<keyword evidence="6" id="KW-0812">Transmembrane</keyword>
<evidence type="ECO:0000256" key="2">
    <source>
        <dbReference type="ARBA" id="ARBA00022723"/>
    </source>
</evidence>
<dbReference type="InterPro" id="IPR036396">
    <property type="entry name" value="Cyt_P450_sf"/>
</dbReference>
<organism evidence="7 8">
    <name type="scientific">Chytriomyces confervae</name>
    <dbReference type="NCBI Taxonomy" id="246404"/>
    <lineage>
        <taxon>Eukaryota</taxon>
        <taxon>Fungi</taxon>
        <taxon>Fungi incertae sedis</taxon>
        <taxon>Chytridiomycota</taxon>
        <taxon>Chytridiomycota incertae sedis</taxon>
        <taxon>Chytridiomycetes</taxon>
        <taxon>Chytridiales</taxon>
        <taxon>Chytriomycetaceae</taxon>
        <taxon>Chytriomyces</taxon>
    </lineage>
</organism>
<protein>
    <recommendedName>
        <fullName evidence="9">Cytochrome P450</fullName>
    </recommendedName>
</protein>
<gene>
    <name evidence="7" type="ORF">CcCBS67573_g05293</name>
</gene>
<evidence type="ECO:0000256" key="1">
    <source>
        <dbReference type="ARBA" id="ARBA00010617"/>
    </source>
</evidence>
<dbReference type="GO" id="GO:0016705">
    <property type="term" value="F:oxidoreductase activity, acting on paired donors, with incorporation or reduction of molecular oxygen"/>
    <property type="evidence" value="ECO:0007669"/>
    <property type="project" value="InterPro"/>
</dbReference>
<evidence type="ECO:0008006" key="9">
    <source>
        <dbReference type="Google" id="ProtNLM"/>
    </source>
</evidence>
<dbReference type="GO" id="GO:0004497">
    <property type="term" value="F:monooxygenase activity"/>
    <property type="evidence" value="ECO:0007669"/>
    <property type="project" value="InterPro"/>
</dbReference>
<dbReference type="Pfam" id="PF00067">
    <property type="entry name" value="p450"/>
    <property type="match status" value="1"/>
</dbReference>
<dbReference type="GO" id="GO:0005506">
    <property type="term" value="F:iron ion binding"/>
    <property type="evidence" value="ECO:0007669"/>
    <property type="project" value="InterPro"/>
</dbReference>
<keyword evidence="6" id="KW-0472">Membrane</keyword>
<accession>A0A507FB75</accession>
<evidence type="ECO:0000313" key="7">
    <source>
        <dbReference type="EMBL" id="TPX73444.1"/>
    </source>
</evidence>
<dbReference type="PANTHER" id="PTHR24296">
    <property type="entry name" value="CYTOCHROME P450"/>
    <property type="match status" value="1"/>
</dbReference>
<comment type="cofactor">
    <cofactor evidence="5">
        <name>heme</name>
        <dbReference type="ChEBI" id="CHEBI:30413"/>
    </cofactor>
</comment>
<dbReference type="Gene3D" id="1.10.630.10">
    <property type="entry name" value="Cytochrome P450"/>
    <property type="match status" value="1"/>
</dbReference>
<keyword evidence="8" id="KW-1185">Reference proteome</keyword>
<evidence type="ECO:0000256" key="3">
    <source>
        <dbReference type="ARBA" id="ARBA00023002"/>
    </source>
</evidence>
<dbReference type="GO" id="GO:0020037">
    <property type="term" value="F:heme binding"/>
    <property type="evidence" value="ECO:0007669"/>
    <property type="project" value="InterPro"/>
</dbReference>
<dbReference type="OrthoDB" id="2152036at2759"/>
<evidence type="ECO:0000256" key="4">
    <source>
        <dbReference type="ARBA" id="ARBA00023004"/>
    </source>
</evidence>
<dbReference type="PROSITE" id="PS00086">
    <property type="entry name" value="CYTOCHROME_P450"/>
    <property type="match status" value="1"/>
</dbReference>
<evidence type="ECO:0000256" key="5">
    <source>
        <dbReference type="PIRSR" id="PIRSR602401-1"/>
    </source>
</evidence>
<keyword evidence="6" id="KW-1133">Transmembrane helix</keyword>
<feature type="transmembrane region" description="Helical" evidence="6">
    <location>
        <begin position="12"/>
        <end position="30"/>
    </location>
</feature>
<comment type="similarity">
    <text evidence="1">Belongs to the cytochrome P450 family.</text>
</comment>
<reference evidence="7 8" key="1">
    <citation type="journal article" date="2019" name="Sci. Rep.">
        <title>Comparative genomics of chytrid fungi reveal insights into the obligate biotrophic and pathogenic lifestyle of Synchytrium endobioticum.</title>
        <authorList>
            <person name="van de Vossenberg B.T.L.H."/>
            <person name="Warris S."/>
            <person name="Nguyen H.D.T."/>
            <person name="van Gent-Pelzer M.P.E."/>
            <person name="Joly D.L."/>
            <person name="van de Geest H.C."/>
            <person name="Bonants P.J.M."/>
            <person name="Smith D.S."/>
            <person name="Levesque C.A."/>
            <person name="van der Lee T.A.J."/>
        </authorList>
    </citation>
    <scope>NUCLEOTIDE SEQUENCE [LARGE SCALE GENOMIC DNA]</scope>
    <source>
        <strain evidence="7 8">CBS 675.73</strain>
    </source>
</reference>
<dbReference type="PRINTS" id="PR00385">
    <property type="entry name" value="P450"/>
</dbReference>
<keyword evidence="3" id="KW-0560">Oxidoreductase</keyword>
<evidence type="ECO:0000256" key="6">
    <source>
        <dbReference type="SAM" id="Phobius"/>
    </source>
</evidence>
<sequence length="752" mass="85626">MAATKQQKRSLLLPALAGVTAAVTILTYLYRDEAIFSRGISKQKLPRLGNHVPFFGDLFTMMARIDDLQDFYVETFEKTNNATLVIKIPFNPNNYSFNNPEILEFGPRFQEIMHDFLGDGIFNADGESWRTQRKLAANIFNVKNFKEHVDSVFTSQEVSFSRALEMHGGESKEFDLKFRNTCMHIQVNTNSLQSNDNVEIMKAFDNVQERVAVRFVNSFWGIGELISGERKVHQQELKLIRDFGHSIIQQKRMSGMVENDLLALLMRVDESLGKAPSDDDLVYYVLNFLIAGRDTTASALSWAIFMLAKNPNALDALLQEINSNAYNNGYPTFDQIKSGMPYANAVFHETLRLYPSVPLNVKLANADTTFPDGTFIPKGASVGWSPYAMGRTTEIWGADAKHFRPERWLEMEKQPSPFDYPVFHAGPRVCLGRQMAELQGVFVLIQFVRKYHFELVDEASVNYSYSLTLRMKDGLKIEDLVKEQTRLQMRYQQGIITDEEAIELAGVGVLLEKLEASAERYLSIIKEPQVSKSFSEADREWIQAVTGVNTTYRKWTDYVIDETVHPGPEFQTAFERVGKAFHQHTEAGRRIFLNLFLSDIILRPPEFNEALRIFPELEVTVVETNGPKKRKLKGKTDYTEVHVVAVEAKTSIGEQDLWQCVAEAASLYKTRVDAGKANKRVWGILSNAQQWQFVLIDDDGLLWQSGYFLLELRSYDESVLQVYRIVHYIVKCCHEACTTPASITSSVVSLDQ</sequence>
<keyword evidence="2 5" id="KW-0479">Metal-binding</keyword>
<comment type="caution">
    <text evidence="7">The sequence shown here is derived from an EMBL/GenBank/DDBJ whole genome shotgun (WGS) entry which is preliminary data.</text>
</comment>
<evidence type="ECO:0000313" key="8">
    <source>
        <dbReference type="Proteomes" id="UP000320333"/>
    </source>
</evidence>
<dbReference type="EMBL" id="QEAP01000185">
    <property type="protein sequence ID" value="TPX73444.1"/>
    <property type="molecule type" value="Genomic_DNA"/>
</dbReference>